<feature type="transmembrane region" description="Helical" evidence="6">
    <location>
        <begin position="207"/>
        <end position="232"/>
    </location>
</feature>
<comment type="caution">
    <text evidence="7">The sequence shown here is derived from an EMBL/GenBank/DDBJ whole genome shotgun (WGS) entry which is preliminary data.</text>
</comment>
<feature type="transmembrane region" description="Helical" evidence="6">
    <location>
        <begin position="323"/>
        <end position="343"/>
    </location>
</feature>
<feature type="transmembrane region" description="Helical" evidence="6">
    <location>
        <begin position="238"/>
        <end position="266"/>
    </location>
</feature>
<accession>A0ABV4HPA3</accession>
<comment type="subcellular location">
    <subcellularLocation>
        <location evidence="1">Cell membrane</location>
        <topology evidence="1">Multi-pass membrane protein</topology>
    </subcellularLocation>
</comment>
<feature type="transmembrane region" description="Helical" evidence="6">
    <location>
        <begin position="79"/>
        <end position="100"/>
    </location>
</feature>
<dbReference type="PANTHER" id="PTHR30250">
    <property type="entry name" value="PST FAMILY PREDICTED COLANIC ACID TRANSPORTER"/>
    <property type="match status" value="1"/>
</dbReference>
<feature type="transmembrane region" description="Helical" evidence="6">
    <location>
        <begin position="147"/>
        <end position="166"/>
    </location>
</feature>
<feature type="transmembrane region" description="Helical" evidence="6">
    <location>
        <begin position="12"/>
        <end position="32"/>
    </location>
</feature>
<evidence type="ECO:0000313" key="8">
    <source>
        <dbReference type="Proteomes" id="UP001566331"/>
    </source>
</evidence>
<dbReference type="Proteomes" id="UP001566331">
    <property type="component" value="Unassembled WGS sequence"/>
</dbReference>
<gene>
    <name evidence="7" type="ORF">AB6713_05220</name>
</gene>
<evidence type="ECO:0000256" key="1">
    <source>
        <dbReference type="ARBA" id="ARBA00004651"/>
    </source>
</evidence>
<evidence type="ECO:0000256" key="5">
    <source>
        <dbReference type="ARBA" id="ARBA00023136"/>
    </source>
</evidence>
<dbReference type="RefSeq" id="WP_370564005.1">
    <property type="nucleotide sequence ID" value="NZ_JBFWIB010000006.1"/>
</dbReference>
<feature type="transmembrane region" description="Helical" evidence="6">
    <location>
        <begin position="287"/>
        <end position="311"/>
    </location>
</feature>
<organism evidence="7 8">
    <name type="scientific">Luteimonas salinilitoris</name>
    <dbReference type="NCBI Taxonomy" id="3237697"/>
    <lineage>
        <taxon>Bacteria</taxon>
        <taxon>Pseudomonadati</taxon>
        <taxon>Pseudomonadota</taxon>
        <taxon>Gammaproteobacteria</taxon>
        <taxon>Lysobacterales</taxon>
        <taxon>Lysobacteraceae</taxon>
        <taxon>Luteimonas</taxon>
    </lineage>
</organism>
<dbReference type="EMBL" id="JBFWIC010000005">
    <property type="protein sequence ID" value="MEZ0474018.1"/>
    <property type="molecule type" value="Genomic_DNA"/>
</dbReference>
<evidence type="ECO:0000313" key="7">
    <source>
        <dbReference type="EMBL" id="MEZ0474018.1"/>
    </source>
</evidence>
<feature type="transmembrane region" description="Helical" evidence="6">
    <location>
        <begin position="38"/>
        <end position="59"/>
    </location>
</feature>
<keyword evidence="5 6" id="KW-0472">Membrane</keyword>
<keyword evidence="3 6" id="KW-0812">Transmembrane</keyword>
<dbReference type="PANTHER" id="PTHR30250:SF11">
    <property type="entry name" value="O-ANTIGEN TRANSPORTER-RELATED"/>
    <property type="match status" value="1"/>
</dbReference>
<evidence type="ECO:0000256" key="2">
    <source>
        <dbReference type="ARBA" id="ARBA00022475"/>
    </source>
</evidence>
<keyword evidence="8" id="KW-1185">Reference proteome</keyword>
<feature type="transmembrane region" description="Helical" evidence="6">
    <location>
        <begin position="172"/>
        <end position="195"/>
    </location>
</feature>
<evidence type="ECO:0000256" key="3">
    <source>
        <dbReference type="ARBA" id="ARBA00022692"/>
    </source>
</evidence>
<feature type="transmembrane region" description="Helical" evidence="6">
    <location>
        <begin position="350"/>
        <end position="370"/>
    </location>
</feature>
<keyword evidence="4 6" id="KW-1133">Transmembrane helix</keyword>
<feature type="transmembrane region" description="Helical" evidence="6">
    <location>
        <begin position="376"/>
        <end position="397"/>
    </location>
</feature>
<keyword evidence="2" id="KW-1003">Cell membrane</keyword>
<proteinExistence type="predicted"/>
<evidence type="ECO:0000256" key="6">
    <source>
        <dbReference type="SAM" id="Phobius"/>
    </source>
</evidence>
<evidence type="ECO:0000256" key="4">
    <source>
        <dbReference type="ARBA" id="ARBA00022989"/>
    </source>
</evidence>
<name>A0ABV4HPA3_9GAMM</name>
<protein>
    <submittedName>
        <fullName evidence="7">Lipopolysaccharide biosynthesis protein</fullName>
    </submittedName>
</protein>
<dbReference type="InterPro" id="IPR050833">
    <property type="entry name" value="Poly_Biosynth_Transport"/>
</dbReference>
<sequence length="434" mass="46057">MKGLFRDAFTILFARGFIRLAQLLSFVLLARLLSPAEFGWFGIVTTAITLSALLGSLGLRQSIAYQIGRAQIAVGEGAATALTLWPLLAAVSAAAVFFTYGRALPGLSPVASGGAIFVGVAGMMAIMVLQGVFLGRGDIRAFGFTEALPRVLLALFALLLAATAATTISSAIWAYALGFAIAVPVAIRLALRGVADLRPRLGRLKGLIGYGIAFAFNLFLVTLCSRLSMFVIEHHFDAAAAGIFFAAARVNEILLEGATAFGLAVFSKSVRDARTEQVLAKTARVACWIFWSFTLGAVFIAMFAPLVLRLLLGDGYSGAGDALRILAFGLGAAAANKIIYPAVAGQGRPLFGSPVIIASLASNFLLAWWLVPRFGINGGALALVLGQYIMLFGYIIVCRVRFNLPSRGFLVPSASDFSSIFDSLLNLSLRFRKR</sequence>
<feature type="transmembrane region" description="Helical" evidence="6">
    <location>
        <begin position="112"/>
        <end position="135"/>
    </location>
</feature>
<reference evidence="7 8" key="1">
    <citation type="submission" date="2024-07" db="EMBL/GenBank/DDBJ databases">
        <title>Luteimonas salilacus sp. nov., isolated from the shore soil of Salt Lake in Tibet of China.</title>
        <authorList>
            <person name="Zhang X."/>
            <person name="Li A."/>
        </authorList>
    </citation>
    <scope>NUCLEOTIDE SEQUENCE [LARGE SCALE GENOMIC DNA]</scope>
    <source>
        <strain evidence="7 8">B3-2-R+30</strain>
    </source>
</reference>
<dbReference type="Pfam" id="PF13440">
    <property type="entry name" value="Polysacc_synt_3"/>
    <property type="match status" value="1"/>
</dbReference>